<proteinExistence type="predicted"/>
<dbReference type="PIRSF" id="PIRSF001217">
    <property type="entry name" value="Protease_4_SppA"/>
    <property type="match status" value="1"/>
</dbReference>
<feature type="active site" description="Proton donor/acceptor" evidence="1">
    <location>
        <position position="208"/>
    </location>
</feature>
<dbReference type="SUPFAM" id="SSF52096">
    <property type="entry name" value="ClpP/crotonase"/>
    <property type="match status" value="2"/>
</dbReference>
<evidence type="ECO:0000313" key="4">
    <source>
        <dbReference type="EMBL" id="RIY32929.1"/>
    </source>
</evidence>
<dbReference type="AlphaFoldDB" id="A0A3A1Y6M3"/>
<feature type="transmembrane region" description="Helical" evidence="2">
    <location>
        <begin position="12"/>
        <end position="40"/>
    </location>
</feature>
<keyword evidence="2" id="KW-0472">Membrane</keyword>
<reference evidence="4 5" key="1">
    <citation type="submission" date="2017-08" db="EMBL/GenBank/DDBJ databases">
        <title>Reclassification of Bisgaard taxon 37 and 44.</title>
        <authorList>
            <person name="Christensen H."/>
        </authorList>
    </citation>
    <scope>NUCLEOTIDE SEQUENCE [LARGE SCALE GENOMIC DNA]</scope>
    <source>
        <strain evidence="4 5">B96_3</strain>
    </source>
</reference>
<dbReference type="EMBL" id="NRHC01000040">
    <property type="protein sequence ID" value="RIY32929.1"/>
    <property type="molecule type" value="Genomic_DNA"/>
</dbReference>
<accession>A0A3A1Y6M3</accession>
<dbReference type="RefSeq" id="WP_119524950.1">
    <property type="nucleotide sequence ID" value="NZ_NRHC01000040.1"/>
</dbReference>
<dbReference type="PANTHER" id="PTHR33209">
    <property type="entry name" value="PROTEASE 4"/>
    <property type="match status" value="1"/>
</dbReference>
<evidence type="ECO:0000256" key="2">
    <source>
        <dbReference type="SAM" id="Phobius"/>
    </source>
</evidence>
<feature type="domain" description="Peptidase S49" evidence="3">
    <location>
        <begin position="400"/>
        <end position="557"/>
    </location>
</feature>
<evidence type="ECO:0000256" key="1">
    <source>
        <dbReference type="PIRSR" id="PIRSR001217-1"/>
    </source>
</evidence>
<feature type="active site" description="Nucleophile" evidence="1">
    <location>
        <position position="416"/>
    </location>
</feature>
<gene>
    <name evidence="4" type="ORF">CKF54_03770</name>
</gene>
<dbReference type="OrthoDB" id="9764363at2"/>
<dbReference type="Proteomes" id="UP000265691">
    <property type="component" value="Unassembled WGS sequence"/>
</dbReference>
<dbReference type="GO" id="GO:0006465">
    <property type="term" value="P:signal peptide processing"/>
    <property type="evidence" value="ECO:0007669"/>
    <property type="project" value="InterPro"/>
</dbReference>
<dbReference type="Pfam" id="PF01343">
    <property type="entry name" value="Peptidase_S49"/>
    <property type="match status" value="2"/>
</dbReference>
<dbReference type="InterPro" id="IPR004634">
    <property type="entry name" value="Pept_S49_pIV"/>
</dbReference>
<name>A0A3A1Y6M3_9GAMM</name>
<dbReference type="Gene3D" id="3.90.226.10">
    <property type="entry name" value="2-enoyl-CoA Hydratase, Chain A, domain 1"/>
    <property type="match status" value="2"/>
</dbReference>
<protein>
    <recommendedName>
        <fullName evidence="3">Peptidase S49 domain-containing protein</fullName>
    </recommendedName>
</protein>
<sequence length="658" mass="72894">MSLKGAVCKIWAAIQFFISVVFNVYAVLGVLLFLTVTALFDKYTEIQSPSRSSTPDNAVVLLTLGSDEINETSVYGTSASRWANLFASSRSSRYSFSEQVYALAQAAQDDKVKGVVVTINGRQWNNAQAYEISQALLQVREAGKPVYVYVQSTGTNNELLISSAATKRYVAPGAFVRPVRPIYGATFYKGFYDKFKVDFLGQRVSLYKDLILRDVKYQVDEDVKSSFDAYYQIYLDTLSAVAQNYSLPLSEFDLNDEELLGLFKTYKGNFAQAFTEKGWFDGVVTKADFDALVANEIQGKKNNSKLPNYFALSSYTSAIENPLFKSASRNKDHIAYVALVGSVVSSGRAPDVISNDNTLRYLRSIYYNANNVKALVLRIDSPGGSANTGITISQAINDIRSKGIPVVVSQGFLAASAGYMMSSSSDYIYSNPTTLTGSIGVVISGYNLNRFLEQFNIHTDAVGYDRYYAGPFRVPFFFAGWTNPYGDELKDLWKAGIANSYHEFISMVYEGRKDKFASLEDVHRVSQGHIWGGTDAKTLGLVDSFGNVSEAINKAREFIVLGQGERTEDKYSRGEYTQVDLEEIDKLPVIYYNAGRRYSITGVTLSSRVLSSIDYVTGGYFSGVINKLNNYIAGDNQETLGTYQAILDEEHLSAIRGQ</sequence>
<dbReference type="PANTHER" id="PTHR33209:SF2">
    <property type="entry name" value="CHROMOSOME UNDETERMINED SCAFFOLD_55, WHOLE GENOME SHOTGUN SEQUENCE"/>
    <property type="match status" value="1"/>
</dbReference>
<dbReference type="GO" id="GO:0008233">
    <property type="term" value="F:peptidase activity"/>
    <property type="evidence" value="ECO:0007669"/>
    <property type="project" value="InterPro"/>
</dbReference>
<comment type="caution">
    <text evidence="4">The sequence shown here is derived from an EMBL/GenBank/DDBJ whole genome shotgun (WGS) entry which is preliminary data.</text>
</comment>
<dbReference type="CDD" id="cd07023">
    <property type="entry name" value="S49_Sppa_N_C"/>
    <property type="match status" value="1"/>
</dbReference>
<keyword evidence="2" id="KW-1133">Transmembrane helix</keyword>
<dbReference type="InterPro" id="IPR002142">
    <property type="entry name" value="Peptidase_S49"/>
</dbReference>
<organism evidence="4 5">
    <name type="scientific">Psittacicella hinzii</name>
    <dbReference type="NCBI Taxonomy" id="2028575"/>
    <lineage>
        <taxon>Bacteria</taxon>
        <taxon>Pseudomonadati</taxon>
        <taxon>Pseudomonadota</taxon>
        <taxon>Gammaproteobacteria</taxon>
        <taxon>Pasteurellales</taxon>
        <taxon>Psittacicellaceae</taxon>
        <taxon>Psittacicella</taxon>
    </lineage>
</organism>
<dbReference type="GO" id="GO:0016020">
    <property type="term" value="C:membrane"/>
    <property type="evidence" value="ECO:0007669"/>
    <property type="project" value="InterPro"/>
</dbReference>
<evidence type="ECO:0000259" key="3">
    <source>
        <dbReference type="Pfam" id="PF01343"/>
    </source>
</evidence>
<keyword evidence="5" id="KW-1185">Reference proteome</keyword>
<dbReference type="InterPro" id="IPR047272">
    <property type="entry name" value="S49_SppA_C"/>
</dbReference>
<feature type="domain" description="Peptidase S49" evidence="3">
    <location>
        <begin position="140"/>
        <end position="252"/>
    </location>
</feature>
<evidence type="ECO:0000313" key="5">
    <source>
        <dbReference type="Proteomes" id="UP000265691"/>
    </source>
</evidence>
<dbReference type="InterPro" id="IPR029045">
    <property type="entry name" value="ClpP/crotonase-like_dom_sf"/>
</dbReference>
<keyword evidence="2" id="KW-0812">Transmembrane</keyword>